<dbReference type="InterPro" id="IPR011045">
    <property type="entry name" value="N2O_reductase_N"/>
</dbReference>
<dbReference type="RefSeq" id="WP_233917066.1">
    <property type="nucleotide sequence ID" value="NZ_CBDDTQ010000006.1"/>
</dbReference>
<evidence type="ECO:0000256" key="3">
    <source>
        <dbReference type="SAM" id="SignalP"/>
    </source>
</evidence>
<dbReference type="EMBL" id="JAJVKT010000035">
    <property type="protein sequence ID" value="MCE7510971.1"/>
    <property type="molecule type" value="Genomic_DNA"/>
</dbReference>
<accession>A0A9Q3W839</accession>
<sequence length="733" mass="76920">MKRFLVLLQGLLVSASTLVLSACNSGGGGDGPGIADAPAPGEDGAPVERYALVTSYSDGTLSSYAVRAGSGLMRLVDKVPSMTQAVTVALRPGHDEVLALSLNGLVSRFQLAADGRFSPMDQTIPGSNNLTDMVVHPSGRWVYITSLEDGANGIYQLRFDEDNNGELVAMEPDDFVEPDYIASGFVELVVSRDGRHLYAGDLAHNRIVQFDVGEDGAIAYTGHIETGNAPYNLAVHPEQPWLYAANRFDGTLEQYRILPDGGLEPLAEPLSVAQDINVNVQLEGLVIDQSGRFLYVSDLVGDKIWQFQVTEGGALAALAVPSVDVGEEVIPRKLVSSPVSGRIYLSDGGAGAMLAFAIKEGGELEPMTPDRLALDTYPSDMTFSTGAALTHHVRAAYVINGNDGDISQFAMADDGTLSSLGDSNPATGAYPIAIAAHPSARTFYVANFNDGTVSQFRQVTSQQIDHDVDELAPIQAAVTVDAKPAALAVHPSGNFLYVVSKQNQSVSVYNLEVNGEIEDNNGIGAYMPDDPKLVDKEQVDFLNPAALAIDPTGRFLWVVNDHDPGFIVLFRIDTSDGSLTKVDGATESAGKNPKAVAINASGEVVYVAASGDNEIRSYSVAGDGTLTAGQSGFSGQGAVSLLASPSGKVLYVVNQVDSSVLWYGVSDVGLVSSTGTAPLGITIDPGESHVLVSNLASANLTRFSVAEDGTLSVEETVATGLAPQGVAISGYTE</sequence>
<keyword evidence="2" id="KW-0313">Glucose metabolism</keyword>
<feature type="chain" id="PRO_5040412247" evidence="3">
    <location>
        <begin position="23"/>
        <end position="733"/>
    </location>
</feature>
<dbReference type="PANTHER" id="PTHR30344:SF1">
    <property type="entry name" value="6-PHOSPHOGLUCONOLACTONASE"/>
    <property type="match status" value="1"/>
</dbReference>
<dbReference type="InterPro" id="IPR050282">
    <property type="entry name" value="Cycloisomerase_2"/>
</dbReference>
<dbReference type="SUPFAM" id="SSF75011">
    <property type="entry name" value="3-carboxy-cis,cis-mucoante lactonizing enzyme"/>
    <property type="match status" value="1"/>
</dbReference>
<gene>
    <name evidence="4" type="ORF">LZG35_20240</name>
</gene>
<dbReference type="Pfam" id="PF10282">
    <property type="entry name" value="Lactonase"/>
    <property type="match status" value="2"/>
</dbReference>
<dbReference type="Proteomes" id="UP001107961">
    <property type="component" value="Unassembled WGS sequence"/>
</dbReference>
<keyword evidence="3" id="KW-0732">Signal</keyword>
<dbReference type="SUPFAM" id="SSF51004">
    <property type="entry name" value="C-terminal (heme d1) domain of cytochrome cd1-nitrite reductase"/>
    <property type="match status" value="1"/>
</dbReference>
<dbReference type="AlphaFoldDB" id="A0A9Q3W839"/>
<comment type="similarity">
    <text evidence="1">Belongs to the cycloisomerase 2 family.</text>
</comment>
<dbReference type="SUPFAM" id="SSF50974">
    <property type="entry name" value="Nitrous oxide reductase, N-terminal domain"/>
    <property type="match status" value="1"/>
</dbReference>
<name>A0A9Q3W839_9GAMM</name>
<organism evidence="4 5">
    <name type="scientific">Alloalcanivorax xenomutans</name>
    <dbReference type="NCBI Taxonomy" id="1094342"/>
    <lineage>
        <taxon>Bacteria</taxon>
        <taxon>Pseudomonadati</taxon>
        <taxon>Pseudomonadota</taxon>
        <taxon>Gammaproteobacteria</taxon>
        <taxon>Oceanospirillales</taxon>
        <taxon>Alcanivoracaceae</taxon>
        <taxon>Alloalcanivorax</taxon>
    </lineage>
</organism>
<feature type="signal peptide" evidence="3">
    <location>
        <begin position="1"/>
        <end position="22"/>
    </location>
</feature>
<proteinExistence type="inferred from homology"/>
<dbReference type="InterPro" id="IPR011048">
    <property type="entry name" value="Haem_d1_sf"/>
</dbReference>
<dbReference type="InterPro" id="IPR015943">
    <property type="entry name" value="WD40/YVTN_repeat-like_dom_sf"/>
</dbReference>
<dbReference type="GO" id="GO:0006006">
    <property type="term" value="P:glucose metabolic process"/>
    <property type="evidence" value="ECO:0007669"/>
    <property type="project" value="UniProtKB-KW"/>
</dbReference>
<evidence type="ECO:0000256" key="1">
    <source>
        <dbReference type="ARBA" id="ARBA00005564"/>
    </source>
</evidence>
<evidence type="ECO:0000256" key="2">
    <source>
        <dbReference type="ARBA" id="ARBA00022526"/>
    </source>
</evidence>
<evidence type="ECO:0000313" key="4">
    <source>
        <dbReference type="EMBL" id="MCE7510971.1"/>
    </source>
</evidence>
<keyword evidence="5" id="KW-1185">Reference proteome</keyword>
<evidence type="ECO:0000313" key="5">
    <source>
        <dbReference type="Proteomes" id="UP001107961"/>
    </source>
</evidence>
<dbReference type="PANTHER" id="PTHR30344">
    <property type="entry name" value="6-PHOSPHOGLUCONOLACTONASE-RELATED"/>
    <property type="match status" value="1"/>
</dbReference>
<dbReference type="GO" id="GO:0017057">
    <property type="term" value="F:6-phosphogluconolactonase activity"/>
    <property type="evidence" value="ECO:0007669"/>
    <property type="project" value="TreeGrafter"/>
</dbReference>
<reference evidence="4" key="1">
    <citation type="submission" date="2022-01" db="EMBL/GenBank/DDBJ databases">
        <authorList>
            <person name="Karlyshev A.V."/>
            <person name="Jaspars M."/>
        </authorList>
    </citation>
    <scope>NUCLEOTIDE SEQUENCE</scope>
    <source>
        <strain evidence="4">AGSA3-2</strain>
    </source>
</reference>
<protein>
    <submittedName>
        <fullName evidence="4">Lactonase family protein</fullName>
    </submittedName>
</protein>
<keyword evidence="2" id="KW-0119">Carbohydrate metabolism</keyword>
<comment type="caution">
    <text evidence="4">The sequence shown here is derived from an EMBL/GenBank/DDBJ whole genome shotgun (WGS) entry which is preliminary data.</text>
</comment>
<dbReference type="InterPro" id="IPR019405">
    <property type="entry name" value="Lactonase_7-beta_prop"/>
</dbReference>
<dbReference type="Gene3D" id="2.130.10.10">
    <property type="entry name" value="YVTN repeat-like/Quinoprotein amine dehydrogenase"/>
    <property type="match status" value="4"/>
</dbReference>
<dbReference type="PROSITE" id="PS51257">
    <property type="entry name" value="PROKAR_LIPOPROTEIN"/>
    <property type="match status" value="1"/>
</dbReference>